<accession>A0A5M8P2V5</accession>
<dbReference type="AlphaFoldDB" id="A0A5M8P2V5"/>
<comment type="caution">
    <text evidence="1">The sequence shown here is derived from an EMBL/GenBank/DDBJ whole genome shotgun (WGS) entry which is preliminary data.</text>
</comment>
<dbReference type="EMBL" id="SNRX01000005">
    <property type="protein sequence ID" value="KAA6302805.1"/>
    <property type="molecule type" value="Genomic_DNA"/>
</dbReference>
<protein>
    <submittedName>
        <fullName evidence="1">Uncharacterized protein</fullName>
    </submittedName>
</protein>
<evidence type="ECO:0000313" key="2">
    <source>
        <dbReference type="Proteomes" id="UP000324575"/>
    </source>
</evidence>
<organism evidence="1 2">
    <name type="scientific">Candidatus Ordinivivax streblomastigis</name>
    <dbReference type="NCBI Taxonomy" id="2540710"/>
    <lineage>
        <taxon>Bacteria</taxon>
        <taxon>Pseudomonadati</taxon>
        <taxon>Bacteroidota</taxon>
        <taxon>Bacteroidia</taxon>
        <taxon>Bacteroidales</taxon>
        <taxon>Candidatus Ordinivivax</taxon>
    </lineage>
</organism>
<gene>
    <name evidence="1" type="ORF">EZS26_000975</name>
</gene>
<reference evidence="1 2" key="1">
    <citation type="submission" date="2019-03" db="EMBL/GenBank/DDBJ databases">
        <title>Single cell metagenomics reveals metabolic interactions within the superorganism composed of flagellate Streblomastix strix and complex community of Bacteroidetes bacteria on its surface.</title>
        <authorList>
            <person name="Treitli S.C."/>
            <person name="Kolisko M."/>
            <person name="Husnik F."/>
            <person name="Keeling P."/>
            <person name="Hampl V."/>
        </authorList>
    </citation>
    <scope>NUCLEOTIDE SEQUENCE [LARGE SCALE GENOMIC DNA]</scope>
    <source>
        <strain evidence="1">St1</strain>
    </source>
</reference>
<proteinExistence type="predicted"/>
<evidence type="ECO:0000313" key="1">
    <source>
        <dbReference type="EMBL" id="KAA6302805.1"/>
    </source>
</evidence>
<dbReference type="Proteomes" id="UP000324575">
    <property type="component" value="Unassembled WGS sequence"/>
</dbReference>
<name>A0A5M8P2V5_9BACT</name>
<sequence length="95" mass="10505">MATETIYDIHNPDVNENTVELNGKIFPIRILNVAGIDGAIIGTEALNNSIMTPDGSSYTSKEAELVDNQILFYASEEEFKLTDEDLTILITNQIN</sequence>